<comment type="catalytic activity">
    <reaction evidence="7">
        <text>RNA(n) + ATP = RNA(n)-3'-adenine ribonucleotide + diphosphate</text>
        <dbReference type="Rhea" id="RHEA:11332"/>
        <dbReference type="Rhea" id="RHEA-COMP:14527"/>
        <dbReference type="Rhea" id="RHEA-COMP:17347"/>
        <dbReference type="ChEBI" id="CHEBI:30616"/>
        <dbReference type="ChEBI" id="CHEBI:33019"/>
        <dbReference type="ChEBI" id="CHEBI:140395"/>
        <dbReference type="ChEBI" id="CHEBI:173115"/>
        <dbReference type="EC" id="2.7.7.19"/>
    </reaction>
</comment>
<feature type="domain" description="Poly A polymerase head" evidence="9">
    <location>
        <begin position="39"/>
        <end position="163"/>
    </location>
</feature>
<keyword evidence="5 7" id="KW-0694">RNA-binding</keyword>
<dbReference type="InterPro" id="IPR052191">
    <property type="entry name" value="tRNA_ntf/polyA_polymerase_I"/>
</dbReference>
<dbReference type="CDD" id="cd05398">
    <property type="entry name" value="NT_ClassII-CCAase"/>
    <property type="match status" value="1"/>
</dbReference>
<evidence type="ECO:0000256" key="1">
    <source>
        <dbReference type="ARBA" id="ARBA00022664"/>
    </source>
</evidence>
<dbReference type="InterPro" id="IPR032828">
    <property type="entry name" value="PolyA_RNA-bd"/>
</dbReference>
<dbReference type="Gene3D" id="1.10.3090.10">
    <property type="entry name" value="cca-adding enzyme, domain 2"/>
    <property type="match status" value="1"/>
</dbReference>
<feature type="active site" evidence="7">
    <location>
        <position position="133"/>
    </location>
</feature>
<evidence type="ECO:0000256" key="5">
    <source>
        <dbReference type="ARBA" id="ARBA00022884"/>
    </source>
</evidence>
<dbReference type="PANTHER" id="PTHR43051">
    <property type="entry name" value="POLYNUCLEOTIDE ADENYLYLTRANSFERASE FAMILY PROTEIN"/>
    <property type="match status" value="1"/>
</dbReference>
<evidence type="ECO:0000256" key="2">
    <source>
        <dbReference type="ARBA" id="ARBA00022679"/>
    </source>
</evidence>
<dbReference type="PANTHER" id="PTHR43051:SF1">
    <property type="entry name" value="POLYNUCLEOTIDE ADENYLYLTRANSFERASE FAMILY PROTEIN"/>
    <property type="match status" value="1"/>
</dbReference>
<evidence type="ECO:0000256" key="8">
    <source>
        <dbReference type="RuleBase" id="RU003953"/>
    </source>
</evidence>
<accession>A0ABV7JDT9</accession>
<sequence length="418" mass="48168">MLNKNLITYTKEEHRLPTGEINKAAKKIISRLVDHGFEAYLVGGAVRDLLLGLHPKDFDIATDATPDDIKNIFKGKCRIIGRRFRLAHIYMGSSIYEVATFRGSDPGDRVIKKGQIIRDNVFGTVDQDALRRDFSCNALYYDVLEESILDFADGVRDLKTGELKLIGHPGKRFIEDPVRMLRAIRFHAKLGLTLTEEMQQSIIQHRQHLINVPAARLFDEMVKMFHCGHMEIAYHVLRELRIFDLMFPVVAEILEEDHRWDAFLIHAFKNTDTRLRNGLSVTPVFLTACVLWVQFIPIYHQLCEAGKNAHDALHEATTEVMVNQRDMLMIPKAIQNGVRQMWMLQLRFKKMYGKGVYGTLHHPRFRAGYDFLLLRASVDDSLEAQDEFWTNIQSMAPEAVKSLIFGKKIKRQKVSHLL</sequence>
<evidence type="ECO:0000256" key="7">
    <source>
        <dbReference type="HAMAP-Rule" id="MF_00957"/>
    </source>
</evidence>
<keyword evidence="1 7" id="KW-0507">mRNA processing</keyword>
<reference evidence="13" key="1">
    <citation type="journal article" date="2019" name="Int. J. Syst. Evol. Microbiol.">
        <title>The Global Catalogue of Microorganisms (GCM) 10K type strain sequencing project: providing services to taxonomists for standard genome sequencing and annotation.</title>
        <authorList>
            <consortium name="The Broad Institute Genomics Platform"/>
            <consortium name="The Broad Institute Genome Sequencing Center for Infectious Disease"/>
            <person name="Wu L."/>
            <person name="Ma J."/>
        </authorList>
    </citation>
    <scope>NUCLEOTIDE SEQUENCE [LARGE SCALE GENOMIC DNA]</scope>
    <source>
        <strain evidence="13">KCTC 42953</strain>
    </source>
</reference>
<evidence type="ECO:0000259" key="9">
    <source>
        <dbReference type="Pfam" id="PF01743"/>
    </source>
</evidence>
<dbReference type="SUPFAM" id="SSF81891">
    <property type="entry name" value="Poly A polymerase C-terminal region-like"/>
    <property type="match status" value="1"/>
</dbReference>
<dbReference type="Gene3D" id="3.30.460.10">
    <property type="entry name" value="Beta Polymerase, domain 2"/>
    <property type="match status" value="1"/>
</dbReference>
<keyword evidence="2 7" id="KW-0808">Transferase</keyword>
<evidence type="ECO:0000259" key="10">
    <source>
        <dbReference type="Pfam" id="PF12626"/>
    </source>
</evidence>
<keyword evidence="12" id="KW-0548">Nucleotidyltransferase</keyword>
<evidence type="ECO:0000256" key="6">
    <source>
        <dbReference type="ARBA" id="ARBA00023163"/>
    </source>
</evidence>
<dbReference type="EC" id="2.7.7.19" evidence="7"/>
<organism evidence="12 13">
    <name type="scientific">Marinicella sediminis</name>
    <dbReference type="NCBI Taxonomy" id="1792834"/>
    <lineage>
        <taxon>Bacteria</taxon>
        <taxon>Pseudomonadati</taxon>
        <taxon>Pseudomonadota</taxon>
        <taxon>Gammaproteobacteria</taxon>
        <taxon>Lysobacterales</taxon>
        <taxon>Marinicellaceae</taxon>
        <taxon>Marinicella</taxon>
    </lineage>
</organism>
<comment type="caution">
    <text evidence="12">The sequence shown here is derived from an EMBL/GenBank/DDBJ whole genome shotgun (WGS) entry which is preliminary data.</text>
</comment>
<gene>
    <name evidence="7 12" type="primary">pcnB</name>
    <name evidence="12" type="ORF">ACFODZ_14000</name>
</gene>
<dbReference type="Pfam" id="PF12627">
    <property type="entry name" value="PolyA_pol_RNAbd"/>
    <property type="match status" value="1"/>
</dbReference>
<name>A0ABV7JDT9_9GAMM</name>
<dbReference type="Proteomes" id="UP001595533">
    <property type="component" value="Unassembled WGS sequence"/>
</dbReference>
<comment type="function">
    <text evidence="7">Adds poly(A) tail to the 3' end of many RNAs, which usually targets these RNAs for decay. Plays a significant role in the global control of gene expression, through influencing the rate of transcript degradation, and in the general RNA quality control.</text>
</comment>
<proteinExistence type="inferred from homology"/>
<comment type="similarity">
    <text evidence="7 8">Belongs to the tRNA nucleotidyltransferase/poly(A) polymerase family.</text>
</comment>
<keyword evidence="4 7" id="KW-0067">ATP-binding</keyword>
<dbReference type="InterPro" id="IPR002646">
    <property type="entry name" value="PolA_pol_head_dom"/>
</dbReference>
<dbReference type="SUPFAM" id="SSF81301">
    <property type="entry name" value="Nucleotidyltransferase"/>
    <property type="match status" value="1"/>
</dbReference>
<evidence type="ECO:0000313" key="13">
    <source>
        <dbReference type="Proteomes" id="UP001595533"/>
    </source>
</evidence>
<evidence type="ECO:0000259" key="11">
    <source>
        <dbReference type="Pfam" id="PF12627"/>
    </source>
</evidence>
<evidence type="ECO:0000256" key="4">
    <source>
        <dbReference type="ARBA" id="ARBA00022840"/>
    </source>
</evidence>
<feature type="active site" evidence="7">
    <location>
        <position position="57"/>
    </location>
</feature>
<dbReference type="InterPro" id="IPR010206">
    <property type="entry name" value="PolA_pol_I"/>
</dbReference>
<keyword evidence="13" id="KW-1185">Reference proteome</keyword>
<keyword evidence="6 7" id="KW-0804">Transcription</keyword>
<dbReference type="HAMAP" id="MF_00957">
    <property type="entry name" value="PolyA_pol"/>
    <property type="match status" value="1"/>
</dbReference>
<evidence type="ECO:0000256" key="3">
    <source>
        <dbReference type="ARBA" id="ARBA00022741"/>
    </source>
</evidence>
<protein>
    <recommendedName>
        <fullName evidence="7">Poly(A) polymerase I</fullName>
        <shortName evidence="7">PAP I</shortName>
        <ecNumber evidence="7">2.7.7.19</ecNumber>
    </recommendedName>
</protein>
<feature type="active site" evidence="7">
    <location>
        <position position="59"/>
    </location>
</feature>
<dbReference type="Pfam" id="PF12626">
    <property type="entry name" value="PolyA_pol_arg_C"/>
    <property type="match status" value="1"/>
</dbReference>
<dbReference type="Pfam" id="PF01743">
    <property type="entry name" value="PolyA_pol"/>
    <property type="match status" value="1"/>
</dbReference>
<dbReference type="InterPro" id="IPR025866">
    <property type="entry name" value="PolyA_pol_arg_C_dom"/>
</dbReference>
<keyword evidence="3 7" id="KW-0547">Nucleotide-binding</keyword>
<evidence type="ECO:0000313" key="12">
    <source>
        <dbReference type="EMBL" id="MFC3195362.1"/>
    </source>
</evidence>
<dbReference type="EMBL" id="JBHRTS010000008">
    <property type="protein sequence ID" value="MFC3195362.1"/>
    <property type="molecule type" value="Genomic_DNA"/>
</dbReference>
<dbReference type="GO" id="GO:1990817">
    <property type="term" value="F:poly(A) RNA polymerase activity"/>
    <property type="evidence" value="ECO:0007669"/>
    <property type="project" value="UniProtKB-EC"/>
</dbReference>
<feature type="domain" description="tRNA nucleotidyltransferase/poly(A) polymerase RNA and SrmB- binding" evidence="11">
    <location>
        <begin position="191"/>
        <end position="252"/>
    </location>
</feature>
<feature type="domain" description="Polymerase A arginine-rich C-terminal" evidence="10">
    <location>
        <begin position="306"/>
        <end position="404"/>
    </location>
</feature>
<dbReference type="RefSeq" id="WP_157893042.1">
    <property type="nucleotide sequence ID" value="NZ_JBHRTS010000008.1"/>
</dbReference>
<dbReference type="InterPro" id="IPR043519">
    <property type="entry name" value="NT_sf"/>
</dbReference>
<dbReference type="NCBIfam" id="TIGR01942">
    <property type="entry name" value="pcnB"/>
    <property type="match status" value="1"/>
</dbReference>